<dbReference type="InterPro" id="IPR041588">
    <property type="entry name" value="Integrase_H2C2"/>
</dbReference>
<dbReference type="AlphaFoldDB" id="A0A5B6VM86"/>
<sequence length="113" mass="13299">MDDGLFLAKLMWIEFGNAKNFSLRVDAELCFMERLYVHEGDNLRQEILKVAHQGHFSHHLGSIKMYRDLKSLYWWSGMKREISEFVAKCLTCQIVKKEHQVPSGKLFLLEIPK</sequence>
<dbReference type="Gene3D" id="1.10.340.70">
    <property type="match status" value="1"/>
</dbReference>
<reference evidence="3" key="1">
    <citation type="journal article" date="2019" name="Plant Biotechnol. J.">
        <title>Genome sequencing of the Australian wild diploid species Gossypium australe highlights disease resistance and delayed gland morphogenesis.</title>
        <authorList>
            <person name="Cai Y."/>
            <person name="Cai X."/>
            <person name="Wang Q."/>
            <person name="Wang P."/>
            <person name="Zhang Y."/>
            <person name="Cai C."/>
            <person name="Xu Y."/>
            <person name="Wang K."/>
            <person name="Zhou Z."/>
            <person name="Wang C."/>
            <person name="Geng S."/>
            <person name="Li B."/>
            <person name="Dong Q."/>
            <person name="Hou Y."/>
            <person name="Wang H."/>
            <person name="Ai P."/>
            <person name="Liu Z."/>
            <person name="Yi F."/>
            <person name="Sun M."/>
            <person name="An G."/>
            <person name="Cheng J."/>
            <person name="Zhang Y."/>
            <person name="Shi Q."/>
            <person name="Xie Y."/>
            <person name="Shi X."/>
            <person name="Chang Y."/>
            <person name="Huang F."/>
            <person name="Chen Y."/>
            <person name="Hong S."/>
            <person name="Mi L."/>
            <person name="Sun Q."/>
            <person name="Zhang L."/>
            <person name="Zhou B."/>
            <person name="Peng R."/>
            <person name="Zhang X."/>
            <person name="Liu F."/>
        </authorList>
    </citation>
    <scope>NUCLEOTIDE SEQUENCE [LARGE SCALE GENOMIC DNA]</scope>
    <source>
        <strain evidence="3">cv. PA1801</strain>
    </source>
</reference>
<comment type="caution">
    <text evidence="2">The sequence shown here is derived from an EMBL/GenBank/DDBJ whole genome shotgun (WGS) entry which is preliminary data.</text>
</comment>
<accession>A0A5B6VM86</accession>
<dbReference type="EMBL" id="SMMG02000006">
    <property type="protein sequence ID" value="KAA3470094.1"/>
    <property type="molecule type" value="Genomic_DNA"/>
</dbReference>
<dbReference type="Proteomes" id="UP000325315">
    <property type="component" value="Unassembled WGS sequence"/>
</dbReference>
<dbReference type="OrthoDB" id="1736806at2759"/>
<gene>
    <name evidence="2" type="ORF">EPI10_015830</name>
</gene>
<proteinExistence type="predicted"/>
<evidence type="ECO:0000313" key="2">
    <source>
        <dbReference type="EMBL" id="KAA3470094.1"/>
    </source>
</evidence>
<keyword evidence="3" id="KW-1185">Reference proteome</keyword>
<name>A0A5B6VM86_9ROSI</name>
<organism evidence="2 3">
    <name type="scientific">Gossypium australe</name>
    <dbReference type="NCBI Taxonomy" id="47621"/>
    <lineage>
        <taxon>Eukaryota</taxon>
        <taxon>Viridiplantae</taxon>
        <taxon>Streptophyta</taxon>
        <taxon>Embryophyta</taxon>
        <taxon>Tracheophyta</taxon>
        <taxon>Spermatophyta</taxon>
        <taxon>Magnoliopsida</taxon>
        <taxon>eudicotyledons</taxon>
        <taxon>Gunneridae</taxon>
        <taxon>Pentapetalae</taxon>
        <taxon>rosids</taxon>
        <taxon>malvids</taxon>
        <taxon>Malvales</taxon>
        <taxon>Malvaceae</taxon>
        <taxon>Malvoideae</taxon>
        <taxon>Gossypium</taxon>
    </lineage>
</organism>
<dbReference type="Pfam" id="PF17921">
    <property type="entry name" value="Integrase_H2C2"/>
    <property type="match status" value="1"/>
</dbReference>
<dbReference type="PANTHER" id="PTHR47266">
    <property type="entry name" value="ENDONUCLEASE-RELATED"/>
    <property type="match status" value="1"/>
</dbReference>
<dbReference type="InterPro" id="IPR052160">
    <property type="entry name" value="Gypsy_RT_Integrase-like"/>
</dbReference>
<feature type="domain" description="Integrase zinc-binding" evidence="1">
    <location>
        <begin position="42"/>
        <end position="97"/>
    </location>
</feature>
<protein>
    <submittedName>
        <fullName evidence="2">NBS-LRR resistance-like protein</fullName>
    </submittedName>
</protein>
<evidence type="ECO:0000313" key="3">
    <source>
        <dbReference type="Proteomes" id="UP000325315"/>
    </source>
</evidence>
<evidence type="ECO:0000259" key="1">
    <source>
        <dbReference type="Pfam" id="PF17921"/>
    </source>
</evidence>